<keyword evidence="4" id="KW-1185">Reference proteome</keyword>
<evidence type="ECO:0000256" key="1">
    <source>
        <dbReference type="SAM" id="Phobius"/>
    </source>
</evidence>
<gene>
    <name evidence="3" type="ordered locus">Cwoe_4549</name>
</gene>
<sequence precursor="true">MRRRTITRAATTLVSSALVLLLLAPVAMANINEGGVSGEGTYGETTDRVVTNAGFMVIAFFPLLIFVLSMLQWRLDKRRDARKAAAKARRTNVDWQGGW</sequence>
<dbReference type="AlphaFoldDB" id="D3F8W7"/>
<keyword evidence="2" id="KW-0732">Signal</keyword>
<accession>D3F8W7</accession>
<feature type="chain" id="PRO_5003043573" evidence="2">
    <location>
        <begin position="30"/>
        <end position="99"/>
    </location>
</feature>
<keyword evidence="1" id="KW-0812">Transmembrane</keyword>
<reference evidence="3 4" key="1">
    <citation type="journal article" date="2010" name="Stand. Genomic Sci.">
        <title>Complete genome sequence of Conexibacter woesei type strain (ID131577).</title>
        <authorList>
            <person name="Pukall R."/>
            <person name="Lapidus A."/>
            <person name="Glavina Del Rio T."/>
            <person name="Copeland A."/>
            <person name="Tice H."/>
            <person name="Cheng J.-F."/>
            <person name="Lucas S."/>
            <person name="Chen F."/>
            <person name="Nolan M."/>
            <person name="Bruce D."/>
            <person name="Goodwin L."/>
            <person name="Pitluck S."/>
            <person name="Mavromatis K."/>
            <person name="Ivanova N."/>
            <person name="Ovchinnikova G."/>
            <person name="Pati A."/>
            <person name="Chen A."/>
            <person name="Palaniappan K."/>
            <person name="Land M."/>
            <person name="Hauser L."/>
            <person name="Chang Y.-J."/>
            <person name="Jeffries C.D."/>
            <person name="Chain P."/>
            <person name="Meincke L."/>
            <person name="Sims D."/>
            <person name="Brettin T."/>
            <person name="Detter J.C."/>
            <person name="Rohde M."/>
            <person name="Goeker M."/>
            <person name="Bristow J."/>
            <person name="Eisen J.A."/>
            <person name="Markowitz V."/>
            <person name="Kyrpides N.C."/>
            <person name="Klenk H.-P."/>
            <person name="Hugenholtz P."/>
        </authorList>
    </citation>
    <scope>NUCLEOTIDE SEQUENCE [LARGE SCALE GENOMIC DNA]</scope>
    <source>
        <strain evidence="4">DSM 14684 / CIP 108061 / JCM 11494 / NBRC 100937 / ID131577</strain>
    </source>
</reference>
<dbReference type="Proteomes" id="UP000008229">
    <property type="component" value="Chromosome"/>
</dbReference>
<dbReference type="eggNOG" id="ENOG5031PH0">
    <property type="taxonomic scope" value="Bacteria"/>
</dbReference>
<evidence type="ECO:0000313" key="3">
    <source>
        <dbReference type="EMBL" id="ADB52962.1"/>
    </source>
</evidence>
<feature type="signal peptide" evidence="2">
    <location>
        <begin position="1"/>
        <end position="29"/>
    </location>
</feature>
<evidence type="ECO:0000256" key="2">
    <source>
        <dbReference type="SAM" id="SignalP"/>
    </source>
</evidence>
<organism evidence="3 4">
    <name type="scientific">Conexibacter woesei (strain DSM 14684 / CCUG 47730 / CIP 108061 / JCM 11494 / NBRC 100937 / ID131577)</name>
    <dbReference type="NCBI Taxonomy" id="469383"/>
    <lineage>
        <taxon>Bacteria</taxon>
        <taxon>Bacillati</taxon>
        <taxon>Actinomycetota</taxon>
        <taxon>Thermoleophilia</taxon>
        <taxon>Solirubrobacterales</taxon>
        <taxon>Conexibacteraceae</taxon>
        <taxon>Conexibacter</taxon>
    </lineage>
</organism>
<dbReference type="KEGG" id="cwo:Cwoe_4549"/>
<dbReference type="EMBL" id="CP001854">
    <property type="protein sequence ID" value="ADB52962.1"/>
    <property type="molecule type" value="Genomic_DNA"/>
</dbReference>
<keyword evidence="1" id="KW-0472">Membrane</keyword>
<dbReference type="STRING" id="469383.Cwoe_4549"/>
<name>D3F8W7_CONWI</name>
<evidence type="ECO:0000313" key="4">
    <source>
        <dbReference type="Proteomes" id="UP000008229"/>
    </source>
</evidence>
<dbReference type="HOGENOM" id="CLU_2315463_0_0_11"/>
<keyword evidence="1" id="KW-1133">Transmembrane helix</keyword>
<protein>
    <submittedName>
        <fullName evidence="3">Uncharacterized protein</fullName>
    </submittedName>
</protein>
<proteinExistence type="predicted"/>
<feature type="transmembrane region" description="Helical" evidence="1">
    <location>
        <begin position="53"/>
        <end position="73"/>
    </location>
</feature>
<reference evidence="4" key="2">
    <citation type="submission" date="2010-01" db="EMBL/GenBank/DDBJ databases">
        <title>The complete genome of Conexibacter woesei DSM 14684.</title>
        <authorList>
            <consortium name="US DOE Joint Genome Institute (JGI-PGF)"/>
            <person name="Lucas S."/>
            <person name="Copeland A."/>
            <person name="Lapidus A."/>
            <person name="Glavina del Rio T."/>
            <person name="Dalin E."/>
            <person name="Tice H."/>
            <person name="Bruce D."/>
            <person name="Goodwin L."/>
            <person name="Pitluck S."/>
            <person name="Kyrpides N."/>
            <person name="Mavromatis K."/>
            <person name="Ivanova N."/>
            <person name="Mikhailova N."/>
            <person name="Chertkov O."/>
            <person name="Brettin T."/>
            <person name="Detter J.C."/>
            <person name="Han C."/>
            <person name="Larimer F."/>
            <person name="Land M."/>
            <person name="Hauser L."/>
            <person name="Markowitz V."/>
            <person name="Cheng J.-F."/>
            <person name="Hugenholtz P."/>
            <person name="Woyke T."/>
            <person name="Wu D."/>
            <person name="Pukall R."/>
            <person name="Steenblock K."/>
            <person name="Schneider S."/>
            <person name="Klenk H.-P."/>
            <person name="Eisen J.A."/>
        </authorList>
    </citation>
    <scope>NUCLEOTIDE SEQUENCE [LARGE SCALE GENOMIC DNA]</scope>
    <source>
        <strain evidence="4">DSM 14684 / CIP 108061 / JCM 11494 / NBRC 100937 / ID131577</strain>
    </source>
</reference>